<evidence type="ECO:0000313" key="1">
    <source>
        <dbReference type="EMBL" id="PER55647.1"/>
    </source>
</evidence>
<organism evidence="1 2">
    <name type="scientific">Bacillus thuringiensis</name>
    <dbReference type="NCBI Taxonomy" id="1428"/>
    <lineage>
        <taxon>Bacteria</taxon>
        <taxon>Bacillati</taxon>
        <taxon>Bacillota</taxon>
        <taxon>Bacilli</taxon>
        <taxon>Bacillales</taxon>
        <taxon>Bacillaceae</taxon>
        <taxon>Bacillus</taxon>
        <taxon>Bacillus cereus group</taxon>
    </lineage>
</organism>
<dbReference type="RefSeq" id="WP_098316992.1">
    <property type="nucleotide sequence ID" value="NZ_NTYF01000023.1"/>
</dbReference>
<evidence type="ECO:0000313" key="2">
    <source>
        <dbReference type="Proteomes" id="UP000219897"/>
    </source>
</evidence>
<dbReference type="AlphaFoldDB" id="A0ABD6SCK5"/>
<comment type="caution">
    <text evidence="1">The sequence shown here is derived from an EMBL/GenBank/DDBJ whole genome shotgun (WGS) entry which is preliminary data.</text>
</comment>
<protein>
    <submittedName>
        <fullName evidence="1">Uncharacterized protein</fullName>
    </submittedName>
</protein>
<proteinExistence type="predicted"/>
<sequence length="77" mass="8940">MCSPEEAIGFKVYWEAMNGKRNELFTKGLDKEQVIEDAIAYIRDKIYMASFTIFGLEQSGNKGWEKVSIRNIWCKGR</sequence>
<name>A0ABD6SCK5_BACTU</name>
<dbReference type="EMBL" id="NTYF01000023">
    <property type="protein sequence ID" value="PER55647.1"/>
    <property type="molecule type" value="Genomic_DNA"/>
</dbReference>
<dbReference type="Proteomes" id="UP000219897">
    <property type="component" value="Unassembled WGS sequence"/>
</dbReference>
<gene>
    <name evidence="1" type="ORF">CN495_07795</name>
</gene>
<accession>A0ABD6SCK5</accession>
<reference evidence="1 2" key="1">
    <citation type="submission" date="2017-09" db="EMBL/GenBank/DDBJ databases">
        <title>Large-scale bioinformatics analysis of Bacillus genomes uncovers conserved roles of natural products in bacterial physiology.</title>
        <authorList>
            <consortium name="Agbiome Team Llc"/>
            <person name="Bleich R.M."/>
            <person name="Kirk G.J."/>
            <person name="Santa Maria K.C."/>
            <person name="Allen S.E."/>
            <person name="Farag S."/>
            <person name="Shank E.A."/>
            <person name="Bowers A."/>
        </authorList>
    </citation>
    <scope>NUCLEOTIDE SEQUENCE [LARGE SCALE GENOMIC DNA]</scope>
    <source>
        <strain evidence="1 2">AFS005140</strain>
    </source>
</reference>